<proteinExistence type="predicted"/>
<dbReference type="SUPFAM" id="SSF103473">
    <property type="entry name" value="MFS general substrate transporter"/>
    <property type="match status" value="1"/>
</dbReference>
<keyword evidence="2" id="KW-0813">Transport</keyword>
<feature type="transmembrane region" description="Helical" evidence="7">
    <location>
        <begin position="125"/>
        <end position="144"/>
    </location>
</feature>
<feature type="transmembrane region" description="Helical" evidence="7">
    <location>
        <begin position="185"/>
        <end position="206"/>
    </location>
</feature>
<dbReference type="Gene3D" id="1.20.1250.20">
    <property type="entry name" value="MFS general substrate transporter like domains"/>
    <property type="match status" value="2"/>
</dbReference>
<dbReference type="EMBL" id="JBAHYK010000351">
    <property type="protein sequence ID" value="KAL0574920.1"/>
    <property type="molecule type" value="Genomic_DNA"/>
</dbReference>
<feature type="transmembrane region" description="Helical" evidence="7">
    <location>
        <begin position="96"/>
        <end position="113"/>
    </location>
</feature>
<gene>
    <name evidence="9" type="ORF">V5O48_007042</name>
</gene>
<evidence type="ECO:0000256" key="5">
    <source>
        <dbReference type="ARBA" id="ARBA00023136"/>
    </source>
</evidence>
<dbReference type="InterPro" id="IPR020846">
    <property type="entry name" value="MFS_dom"/>
</dbReference>
<dbReference type="PANTHER" id="PTHR43791">
    <property type="entry name" value="PERMEASE-RELATED"/>
    <property type="match status" value="1"/>
</dbReference>
<evidence type="ECO:0000256" key="1">
    <source>
        <dbReference type="ARBA" id="ARBA00004141"/>
    </source>
</evidence>
<feature type="transmembrane region" description="Helical" evidence="7">
    <location>
        <begin position="218"/>
        <end position="240"/>
    </location>
</feature>
<reference evidence="9 10" key="1">
    <citation type="submission" date="2024-02" db="EMBL/GenBank/DDBJ databases">
        <title>A draft genome for the cacao thread blight pathogen Marasmius crinis-equi.</title>
        <authorList>
            <person name="Cohen S.P."/>
            <person name="Baruah I.K."/>
            <person name="Amoako-Attah I."/>
            <person name="Bukari Y."/>
            <person name="Meinhardt L.W."/>
            <person name="Bailey B.A."/>
        </authorList>
    </citation>
    <scope>NUCLEOTIDE SEQUENCE [LARGE SCALE GENOMIC DNA]</scope>
    <source>
        <strain evidence="9 10">GH-76</strain>
    </source>
</reference>
<dbReference type="InterPro" id="IPR036259">
    <property type="entry name" value="MFS_trans_sf"/>
</dbReference>
<feature type="compositionally biased region" description="Basic and acidic residues" evidence="6">
    <location>
        <begin position="1"/>
        <end position="12"/>
    </location>
</feature>
<keyword evidence="5 7" id="KW-0472">Membrane</keyword>
<evidence type="ECO:0000259" key="8">
    <source>
        <dbReference type="PROSITE" id="PS50850"/>
    </source>
</evidence>
<dbReference type="Proteomes" id="UP001465976">
    <property type="component" value="Unassembled WGS sequence"/>
</dbReference>
<organism evidence="9 10">
    <name type="scientific">Marasmius crinis-equi</name>
    <dbReference type="NCBI Taxonomy" id="585013"/>
    <lineage>
        <taxon>Eukaryota</taxon>
        <taxon>Fungi</taxon>
        <taxon>Dikarya</taxon>
        <taxon>Basidiomycota</taxon>
        <taxon>Agaricomycotina</taxon>
        <taxon>Agaricomycetes</taxon>
        <taxon>Agaricomycetidae</taxon>
        <taxon>Agaricales</taxon>
        <taxon>Marasmiineae</taxon>
        <taxon>Marasmiaceae</taxon>
        <taxon>Marasmius</taxon>
    </lineage>
</organism>
<keyword evidence="3 7" id="KW-0812">Transmembrane</keyword>
<comment type="caution">
    <text evidence="9">The sequence shown here is derived from an EMBL/GenBank/DDBJ whole genome shotgun (WGS) entry which is preliminary data.</text>
</comment>
<feature type="transmembrane region" description="Helical" evidence="7">
    <location>
        <begin position="289"/>
        <end position="312"/>
    </location>
</feature>
<feature type="transmembrane region" description="Helical" evidence="7">
    <location>
        <begin position="381"/>
        <end position="404"/>
    </location>
</feature>
<comment type="subcellular location">
    <subcellularLocation>
        <location evidence="1">Membrane</location>
        <topology evidence="1">Multi-pass membrane protein</topology>
    </subcellularLocation>
</comment>
<feature type="transmembrane region" description="Helical" evidence="7">
    <location>
        <begin position="150"/>
        <end position="173"/>
    </location>
</feature>
<evidence type="ECO:0000256" key="3">
    <source>
        <dbReference type="ARBA" id="ARBA00022692"/>
    </source>
</evidence>
<dbReference type="Pfam" id="PF07690">
    <property type="entry name" value="MFS_1"/>
    <property type="match status" value="1"/>
</dbReference>
<feature type="transmembrane region" description="Helical" evidence="7">
    <location>
        <begin position="449"/>
        <end position="470"/>
    </location>
</feature>
<feature type="transmembrane region" description="Helical" evidence="7">
    <location>
        <begin position="416"/>
        <end position="437"/>
    </location>
</feature>
<feature type="transmembrane region" description="Helical" evidence="7">
    <location>
        <begin position="357"/>
        <end position="375"/>
    </location>
</feature>
<evidence type="ECO:0000256" key="6">
    <source>
        <dbReference type="SAM" id="MobiDB-lite"/>
    </source>
</evidence>
<feature type="domain" description="Major facilitator superfamily (MFS) profile" evidence="8">
    <location>
        <begin position="59"/>
        <end position="474"/>
    </location>
</feature>
<protein>
    <recommendedName>
        <fullName evidence="8">Major facilitator superfamily (MFS) profile domain-containing protein</fullName>
    </recommendedName>
</protein>
<evidence type="ECO:0000313" key="10">
    <source>
        <dbReference type="Proteomes" id="UP001465976"/>
    </source>
</evidence>
<evidence type="ECO:0000313" key="9">
    <source>
        <dbReference type="EMBL" id="KAL0574920.1"/>
    </source>
</evidence>
<feature type="region of interest" description="Disordered" evidence="6">
    <location>
        <begin position="1"/>
        <end position="24"/>
    </location>
</feature>
<name>A0ABR3FHV4_9AGAR</name>
<sequence>MAPPSRPDEKRSGSPFDAGSSNAKASFDHREAEYVASARHGEFDTKAEAKLRMKIDLMIVPTVSLLYLFCFIDRANIGNARLAGLETDLHLQGDDYNMILSIFYISYIVFEIPSNIICKKVGPGWFIPTTTLLFGATSIATAFVNNKSQIAGVRFLLGIFEAGMMPGIAYYMSRWYRRSELAFRLALYIVNAPLAGAFGGLLASGILKLSHFGGVHRWRMIFAIEGIITCGLALIGFITLTDRPETARWLTQEEKRLAIDRVKSERVGQTQVLDKIDTPKLMKGIFNPVTLTVSFIFLLNNITVQGLAFFLPTIVKTIYPTDTVISQQLHTVPPYVVGGFFTVLLPFLSWKLDRRQLFFIISAPLVMIGYIMFLASKDPQVRYGATFLIASGAFSFGALTNAQVSANVVSDTARASAIGTNVMFGNVGGLISTWSFLPFDGPDYKIGNGLNLATSSTMLIVSTVLLLWMVANNKKRDERRDAKAELEALDQKTTEDLDWRHPEFRWRP</sequence>
<keyword evidence="4 7" id="KW-1133">Transmembrane helix</keyword>
<evidence type="ECO:0000256" key="7">
    <source>
        <dbReference type="SAM" id="Phobius"/>
    </source>
</evidence>
<accession>A0ABR3FHV4</accession>
<evidence type="ECO:0000256" key="2">
    <source>
        <dbReference type="ARBA" id="ARBA00022448"/>
    </source>
</evidence>
<dbReference type="PROSITE" id="PS50850">
    <property type="entry name" value="MFS"/>
    <property type="match status" value="1"/>
</dbReference>
<dbReference type="PANTHER" id="PTHR43791:SF48">
    <property type="entry name" value="TRANSPORTER, PUTATIVE (AFU_ORTHOLOGUE AFUA_4G01000)-RELATED"/>
    <property type="match status" value="1"/>
</dbReference>
<keyword evidence="10" id="KW-1185">Reference proteome</keyword>
<feature type="transmembrane region" description="Helical" evidence="7">
    <location>
        <begin position="55"/>
        <end position="76"/>
    </location>
</feature>
<dbReference type="InterPro" id="IPR011701">
    <property type="entry name" value="MFS"/>
</dbReference>
<evidence type="ECO:0000256" key="4">
    <source>
        <dbReference type="ARBA" id="ARBA00022989"/>
    </source>
</evidence>
<feature type="transmembrane region" description="Helical" evidence="7">
    <location>
        <begin position="332"/>
        <end position="350"/>
    </location>
</feature>